<accession>A0A4W3GMZ0</accession>
<evidence type="ECO:0000256" key="5">
    <source>
        <dbReference type="SAM" id="Phobius"/>
    </source>
</evidence>
<evidence type="ECO:0000256" key="2">
    <source>
        <dbReference type="ARBA" id="ARBA00022692"/>
    </source>
</evidence>
<sequence>MRGLLLLLLHTYPTQPRSAHCVPCSQPSLPLPHTPTPPPHPHPLLSRADPLFLLMGLPTIPVVLILAKMIRWEDFLLRLWRKYSSKLQALSSIFPGIGCPVPRVPTETSYQSDHMSVSRILCGSLVFPTIASIVGRLMFGRISSSLQRTILGGITFVAIKGALKVYFKQQQYLIQANRRILNYPERETEQEESSLALEEEGSE</sequence>
<keyword evidence="2 5" id="KW-0812">Transmembrane</keyword>
<keyword evidence="6" id="KW-0732">Signal</keyword>
<keyword evidence="8" id="KW-1185">Reference proteome</keyword>
<dbReference type="InParanoid" id="A0A4W3GMZ0"/>
<comment type="subcellular location">
    <subcellularLocation>
        <location evidence="1">Membrane</location>
        <topology evidence="1">Multi-pass membrane protein</topology>
    </subcellularLocation>
</comment>
<reference evidence="7" key="4">
    <citation type="submission" date="2025-08" db="UniProtKB">
        <authorList>
            <consortium name="Ensembl"/>
        </authorList>
    </citation>
    <scope>IDENTIFICATION</scope>
</reference>
<reference evidence="8" key="2">
    <citation type="journal article" date="2007" name="PLoS Biol.">
        <title>Survey sequencing and comparative analysis of the elephant shark (Callorhinchus milii) genome.</title>
        <authorList>
            <person name="Venkatesh B."/>
            <person name="Kirkness E.F."/>
            <person name="Loh Y.H."/>
            <person name="Halpern A.L."/>
            <person name="Lee A.P."/>
            <person name="Johnson J."/>
            <person name="Dandona N."/>
            <person name="Viswanathan L.D."/>
            <person name="Tay A."/>
            <person name="Venter J.C."/>
            <person name="Strausberg R.L."/>
            <person name="Brenner S."/>
        </authorList>
    </citation>
    <scope>NUCLEOTIDE SEQUENCE [LARGE SCALE GENOMIC DNA]</scope>
</reference>
<evidence type="ECO:0000256" key="6">
    <source>
        <dbReference type="SAM" id="SignalP"/>
    </source>
</evidence>
<dbReference type="Proteomes" id="UP000314986">
    <property type="component" value="Unassembled WGS sequence"/>
</dbReference>
<reference evidence="8" key="3">
    <citation type="journal article" date="2014" name="Nature">
        <title>Elephant shark genome provides unique insights into gnathostome evolution.</title>
        <authorList>
            <consortium name="International Elephant Shark Genome Sequencing Consortium"/>
            <person name="Venkatesh B."/>
            <person name="Lee A.P."/>
            <person name="Ravi V."/>
            <person name="Maurya A.K."/>
            <person name="Lian M.M."/>
            <person name="Swann J.B."/>
            <person name="Ohta Y."/>
            <person name="Flajnik M.F."/>
            <person name="Sutoh Y."/>
            <person name="Kasahara M."/>
            <person name="Hoon S."/>
            <person name="Gangu V."/>
            <person name="Roy S.W."/>
            <person name="Irimia M."/>
            <person name="Korzh V."/>
            <person name="Kondrychyn I."/>
            <person name="Lim Z.W."/>
            <person name="Tay B.H."/>
            <person name="Tohari S."/>
            <person name="Kong K.W."/>
            <person name="Ho S."/>
            <person name="Lorente-Galdos B."/>
            <person name="Quilez J."/>
            <person name="Marques-Bonet T."/>
            <person name="Raney B.J."/>
            <person name="Ingham P.W."/>
            <person name="Tay A."/>
            <person name="Hillier L.W."/>
            <person name="Minx P."/>
            <person name="Boehm T."/>
            <person name="Wilson R.K."/>
            <person name="Brenner S."/>
            <person name="Warren W.C."/>
        </authorList>
    </citation>
    <scope>NUCLEOTIDE SEQUENCE [LARGE SCALE GENOMIC DNA]</scope>
</reference>
<keyword evidence="3 5" id="KW-1133">Transmembrane helix</keyword>
<feature type="signal peptide" evidence="6">
    <location>
        <begin position="1"/>
        <end position="16"/>
    </location>
</feature>
<dbReference type="AlphaFoldDB" id="A0A4W3GMZ0"/>
<dbReference type="STRING" id="7868.ENSCMIP00000004305"/>
<protein>
    <submittedName>
        <fullName evidence="7">Membrane-associated ring finger (C3HC4) 5, like</fullName>
    </submittedName>
</protein>
<keyword evidence="4 5" id="KW-0472">Membrane</keyword>
<dbReference type="Ensembl" id="ENSCMIT00000004466.1">
    <property type="protein sequence ID" value="ENSCMIP00000004305.1"/>
    <property type="gene ID" value="ENSCMIG00000002572.1"/>
</dbReference>
<dbReference type="PANTHER" id="PTHR46283">
    <property type="entry name" value="E3 UBIQUITIN-PROTEIN LIGASE MARCH5"/>
    <property type="match status" value="1"/>
</dbReference>
<feature type="transmembrane region" description="Helical" evidence="5">
    <location>
        <begin position="45"/>
        <end position="67"/>
    </location>
</feature>
<dbReference type="OMA" id="MICWEDY"/>
<feature type="transmembrane region" description="Helical" evidence="5">
    <location>
        <begin position="117"/>
        <end position="139"/>
    </location>
</feature>
<evidence type="ECO:0000256" key="4">
    <source>
        <dbReference type="ARBA" id="ARBA00023136"/>
    </source>
</evidence>
<proteinExistence type="predicted"/>
<evidence type="ECO:0000256" key="3">
    <source>
        <dbReference type="ARBA" id="ARBA00022989"/>
    </source>
</evidence>
<feature type="chain" id="PRO_5021292703" evidence="6">
    <location>
        <begin position="17"/>
        <end position="203"/>
    </location>
</feature>
<reference evidence="8" key="1">
    <citation type="journal article" date="2006" name="Science">
        <title>Ancient noncoding elements conserved in the human genome.</title>
        <authorList>
            <person name="Venkatesh B."/>
            <person name="Kirkness E.F."/>
            <person name="Loh Y.H."/>
            <person name="Halpern A.L."/>
            <person name="Lee A.P."/>
            <person name="Johnson J."/>
            <person name="Dandona N."/>
            <person name="Viswanathan L.D."/>
            <person name="Tay A."/>
            <person name="Venter J.C."/>
            <person name="Strausberg R.L."/>
            <person name="Brenner S."/>
        </authorList>
    </citation>
    <scope>NUCLEOTIDE SEQUENCE [LARGE SCALE GENOMIC DNA]</scope>
</reference>
<dbReference type="GO" id="GO:0016020">
    <property type="term" value="C:membrane"/>
    <property type="evidence" value="ECO:0007669"/>
    <property type="project" value="UniProtKB-SubCell"/>
</dbReference>
<name>A0A4W3GMZ0_CALMI</name>
<organism evidence="7 8">
    <name type="scientific">Callorhinchus milii</name>
    <name type="common">Ghost shark</name>
    <dbReference type="NCBI Taxonomy" id="7868"/>
    <lineage>
        <taxon>Eukaryota</taxon>
        <taxon>Metazoa</taxon>
        <taxon>Chordata</taxon>
        <taxon>Craniata</taxon>
        <taxon>Vertebrata</taxon>
        <taxon>Chondrichthyes</taxon>
        <taxon>Holocephali</taxon>
        <taxon>Chimaeriformes</taxon>
        <taxon>Callorhinchidae</taxon>
        <taxon>Callorhinchus</taxon>
    </lineage>
</organism>
<dbReference type="GeneTree" id="ENSGT00390000009948"/>
<evidence type="ECO:0000313" key="8">
    <source>
        <dbReference type="Proteomes" id="UP000314986"/>
    </source>
</evidence>
<reference evidence="7" key="5">
    <citation type="submission" date="2025-09" db="UniProtKB">
        <authorList>
            <consortium name="Ensembl"/>
        </authorList>
    </citation>
    <scope>IDENTIFICATION</scope>
</reference>
<evidence type="ECO:0000256" key="1">
    <source>
        <dbReference type="ARBA" id="ARBA00004141"/>
    </source>
</evidence>
<evidence type="ECO:0000313" key="7">
    <source>
        <dbReference type="Ensembl" id="ENSCMIP00000004305.1"/>
    </source>
</evidence>